<proteinExistence type="predicted"/>
<keyword evidence="1" id="KW-0378">Hydrolase</keyword>
<name>A0A918XL47_9GAMM</name>
<dbReference type="EMBL" id="BMYM01000002">
    <property type="protein sequence ID" value="GHD35908.1"/>
    <property type="molecule type" value="Genomic_DNA"/>
</dbReference>
<dbReference type="PANTHER" id="PTHR22946">
    <property type="entry name" value="DIENELACTONE HYDROLASE DOMAIN-CONTAINING PROTEIN-RELATED"/>
    <property type="match status" value="1"/>
</dbReference>
<dbReference type="RefSeq" id="WP_189477976.1">
    <property type="nucleotide sequence ID" value="NZ_BMYM01000002.1"/>
</dbReference>
<dbReference type="InterPro" id="IPR029058">
    <property type="entry name" value="AB_hydrolase_fold"/>
</dbReference>
<organism evidence="3 4">
    <name type="scientific">Parahalioglobus pacificus</name>
    <dbReference type="NCBI Taxonomy" id="930806"/>
    <lineage>
        <taxon>Bacteria</taxon>
        <taxon>Pseudomonadati</taxon>
        <taxon>Pseudomonadota</taxon>
        <taxon>Gammaproteobacteria</taxon>
        <taxon>Cellvibrionales</taxon>
        <taxon>Halieaceae</taxon>
        <taxon>Parahalioglobus</taxon>
    </lineage>
</organism>
<evidence type="ECO:0000256" key="1">
    <source>
        <dbReference type="ARBA" id="ARBA00022801"/>
    </source>
</evidence>
<evidence type="ECO:0000259" key="2">
    <source>
        <dbReference type="Pfam" id="PF12740"/>
    </source>
</evidence>
<reference evidence="3" key="1">
    <citation type="journal article" date="2014" name="Int. J. Syst. Evol. Microbiol.">
        <title>Complete genome sequence of Corynebacterium casei LMG S-19264T (=DSM 44701T), isolated from a smear-ripened cheese.</title>
        <authorList>
            <consortium name="US DOE Joint Genome Institute (JGI-PGF)"/>
            <person name="Walter F."/>
            <person name="Albersmeier A."/>
            <person name="Kalinowski J."/>
            <person name="Ruckert C."/>
        </authorList>
    </citation>
    <scope>NUCLEOTIDE SEQUENCE</scope>
    <source>
        <strain evidence="3">KCTC 23430</strain>
    </source>
</reference>
<accession>A0A918XL47</accession>
<reference evidence="3" key="2">
    <citation type="submission" date="2020-09" db="EMBL/GenBank/DDBJ databases">
        <authorList>
            <person name="Sun Q."/>
            <person name="Kim S."/>
        </authorList>
    </citation>
    <scope>NUCLEOTIDE SEQUENCE</scope>
    <source>
        <strain evidence="3">KCTC 23430</strain>
    </source>
</reference>
<keyword evidence="4" id="KW-1185">Reference proteome</keyword>
<comment type="caution">
    <text evidence="3">The sequence shown here is derived from an EMBL/GenBank/DDBJ whole genome shotgun (WGS) entry which is preliminary data.</text>
</comment>
<evidence type="ECO:0000313" key="4">
    <source>
        <dbReference type="Proteomes" id="UP000644693"/>
    </source>
</evidence>
<dbReference type="AlphaFoldDB" id="A0A918XL47"/>
<dbReference type="Proteomes" id="UP000644693">
    <property type="component" value="Unassembled WGS sequence"/>
</dbReference>
<dbReference type="SUPFAM" id="SSF53474">
    <property type="entry name" value="alpha/beta-Hydrolases"/>
    <property type="match status" value="1"/>
</dbReference>
<protein>
    <recommendedName>
        <fullName evidence="2">PET hydrolase/cutinase-like domain-containing protein</fullName>
    </recommendedName>
</protein>
<evidence type="ECO:0000313" key="3">
    <source>
        <dbReference type="EMBL" id="GHD35908.1"/>
    </source>
</evidence>
<dbReference type="PANTHER" id="PTHR22946:SF9">
    <property type="entry name" value="POLYKETIDE TRANSFERASE AF380"/>
    <property type="match status" value="1"/>
</dbReference>
<feature type="domain" description="PET hydrolase/cutinase-like" evidence="2">
    <location>
        <begin position="77"/>
        <end position="264"/>
    </location>
</feature>
<gene>
    <name evidence="3" type="ORF">GCM10007053_23440</name>
</gene>
<sequence>MKKLLWILAGIILLAAVGIGFLVSGNKPEPFPEGSQSALWLETGPYTVASFEEAFVDSSRPTDANGDYAGAPERTLDGKVWYPQGETGAVPLIVYSHGFTSSREGGAYIAEHLASHGYVVVAVNYPLTNMNAPGGPNVKDVVNQPADVSFLIDTLLARSASSDNALSGLIDADRVGVTGISLGGLTSTLAAFHPEWADSRIKVALSIAGPTALFTPDFYRFNDVPFLMLAGDLDAIVPYPTNAAPIPAVVPGGELVTLANGSHTGFAGPAAALAWMDNPDALGCYMVLNNIDEGDADSWYDLLGTPEQGINYDYQDELCLMDPLPEAMNVLRQHMITAVVVLSYFESKFAQDVVRKADARRFLFDDLPREAGEVTVTSAADALAAGSAGQ</sequence>
<dbReference type="InterPro" id="IPR050261">
    <property type="entry name" value="FrsA_esterase"/>
</dbReference>
<dbReference type="InterPro" id="IPR041127">
    <property type="entry name" value="PET_hydrolase/cutinase-like"/>
</dbReference>
<dbReference type="Pfam" id="PF12740">
    <property type="entry name" value="PETase"/>
    <property type="match status" value="1"/>
</dbReference>
<dbReference type="Gene3D" id="3.40.50.1820">
    <property type="entry name" value="alpha/beta hydrolase"/>
    <property type="match status" value="1"/>
</dbReference>
<dbReference type="GO" id="GO:0052689">
    <property type="term" value="F:carboxylic ester hydrolase activity"/>
    <property type="evidence" value="ECO:0007669"/>
    <property type="project" value="UniProtKB-ARBA"/>
</dbReference>